<dbReference type="SUPFAM" id="SSF53850">
    <property type="entry name" value="Periplasmic binding protein-like II"/>
    <property type="match status" value="1"/>
</dbReference>
<evidence type="ECO:0000256" key="2">
    <source>
        <dbReference type="SAM" id="SignalP"/>
    </source>
</evidence>
<organism evidence="5 6">
    <name type="scientific">Pauljensenia hongkongensis</name>
    <dbReference type="NCBI Taxonomy" id="178339"/>
    <lineage>
        <taxon>Bacteria</taxon>
        <taxon>Bacillati</taxon>
        <taxon>Actinomycetota</taxon>
        <taxon>Actinomycetes</taxon>
        <taxon>Actinomycetales</taxon>
        <taxon>Actinomycetaceae</taxon>
        <taxon>Pauljensenia</taxon>
    </lineage>
</organism>
<evidence type="ECO:0000259" key="4">
    <source>
        <dbReference type="SMART" id="SM00079"/>
    </source>
</evidence>
<dbReference type="STRING" id="178339.BH719_07010"/>
<dbReference type="KEGG" id="phon:BH719_07010"/>
<evidence type="ECO:0000313" key="5">
    <source>
        <dbReference type="EMBL" id="AOS47624.1"/>
    </source>
</evidence>
<gene>
    <name evidence="5" type="ORF">BH719_07010</name>
</gene>
<dbReference type="SMART" id="SM00079">
    <property type="entry name" value="PBPe"/>
    <property type="match status" value="1"/>
</dbReference>
<keyword evidence="1 2" id="KW-0732">Signal</keyword>
<feature type="domain" description="Ionotropic glutamate receptor C-terminal" evidence="4">
    <location>
        <begin position="51"/>
        <end position="280"/>
    </location>
</feature>
<proteinExistence type="predicted"/>
<dbReference type="Pfam" id="PF00497">
    <property type="entry name" value="SBP_bac_3"/>
    <property type="match status" value="1"/>
</dbReference>
<feature type="domain" description="Solute-binding protein family 3/N-terminal" evidence="3">
    <location>
        <begin position="51"/>
        <end position="281"/>
    </location>
</feature>
<dbReference type="CDD" id="cd13530">
    <property type="entry name" value="PBP2_peptides_like"/>
    <property type="match status" value="1"/>
</dbReference>
<dbReference type="Gene3D" id="3.40.190.10">
    <property type="entry name" value="Periplasmic binding protein-like II"/>
    <property type="match status" value="2"/>
</dbReference>
<reference evidence="5 6" key="1">
    <citation type="submission" date="2016-09" db="EMBL/GenBank/DDBJ databases">
        <title>Complete genome sequence of Actinomyces hongkongensis HKU8.</title>
        <authorList>
            <person name="Gao Y.-X."/>
            <person name="Zhou Y.-Y."/>
            <person name="Xie Y."/>
            <person name="Wang M."/>
            <person name="Wang S.-J."/>
            <person name="Shen S.-G."/>
        </authorList>
    </citation>
    <scope>NUCLEOTIDE SEQUENCE [LARGE SCALE GENOMIC DNA]</scope>
    <source>
        <strain evidence="5 6">HKU8</strain>
    </source>
</reference>
<dbReference type="RefSeq" id="WP_034255354.1">
    <property type="nucleotide sequence ID" value="NZ_CP017298.1"/>
</dbReference>
<accession>A0A1D8B3B1</accession>
<dbReference type="InterPro" id="IPR001638">
    <property type="entry name" value="Solute-binding_3/MltF_N"/>
</dbReference>
<dbReference type="OrthoDB" id="8454826at2"/>
<dbReference type="GO" id="GO:0015276">
    <property type="term" value="F:ligand-gated monoatomic ion channel activity"/>
    <property type="evidence" value="ECO:0007669"/>
    <property type="project" value="InterPro"/>
</dbReference>
<dbReference type="Proteomes" id="UP000095214">
    <property type="component" value="Chromosome"/>
</dbReference>
<evidence type="ECO:0000313" key="6">
    <source>
        <dbReference type="Proteomes" id="UP000095214"/>
    </source>
</evidence>
<dbReference type="EMBL" id="CP017298">
    <property type="protein sequence ID" value="AOS47624.1"/>
    <property type="molecule type" value="Genomic_DNA"/>
</dbReference>
<evidence type="ECO:0000256" key="1">
    <source>
        <dbReference type="ARBA" id="ARBA00022729"/>
    </source>
</evidence>
<dbReference type="SMART" id="SM00062">
    <property type="entry name" value="PBPb"/>
    <property type="match status" value="1"/>
</dbReference>
<keyword evidence="6" id="KW-1185">Reference proteome</keyword>
<sequence>MRRSFRPLAALSAIAAAAIALTACSGSTPADSSTAPQSYAKGQLPTLTEGKLTVATSDPAYSPWILDNDPASGEGYESAVVYALAEELGYTQDNVVWTRATFESSITPGAKDWDINIQQFSITDERRNAVDFSTPYYTTSEAIITKEGSPAAGAASVADLKDVLIGVQAGTTSQQFVSEKLEAGLTQTPQQFNSSDDTVLALQTGRVDAIVVDLPTAFNMVATQIDNGVVVGQFADAADGENYGIVLPKGSKLTASVSEAMDRLRDNGTLAQLQEKWLNEATNVPVLH</sequence>
<feature type="signal peptide" evidence="2">
    <location>
        <begin position="1"/>
        <end position="30"/>
    </location>
</feature>
<name>A0A1D8B3B1_9ACTO</name>
<dbReference type="PANTHER" id="PTHR35936">
    <property type="entry name" value="MEMBRANE-BOUND LYTIC MUREIN TRANSGLYCOSYLASE F"/>
    <property type="match status" value="1"/>
</dbReference>
<dbReference type="InterPro" id="IPR001320">
    <property type="entry name" value="Iontro_rcpt_C"/>
</dbReference>
<evidence type="ECO:0000259" key="3">
    <source>
        <dbReference type="SMART" id="SM00062"/>
    </source>
</evidence>
<dbReference type="PANTHER" id="PTHR35936:SF17">
    <property type="entry name" value="ARGININE-BINDING EXTRACELLULAR PROTEIN ARTP"/>
    <property type="match status" value="1"/>
</dbReference>
<feature type="chain" id="PRO_5039454505" evidence="2">
    <location>
        <begin position="31"/>
        <end position="288"/>
    </location>
</feature>
<dbReference type="GO" id="GO:0016020">
    <property type="term" value="C:membrane"/>
    <property type="evidence" value="ECO:0007669"/>
    <property type="project" value="InterPro"/>
</dbReference>
<dbReference type="AlphaFoldDB" id="A0A1D8B3B1"/>
<dbReference type="PROSITE" id="PS51257">
    <property type="entry name" value="PROKAR_LIPOPROTEIN"/>
    <property type="match status" value="1"/>
</dbReference>
<protein>
    <submittedName>
        <fullName evidence="5">ABC transporter substrate-binding protein</fullName>
    </submittedName>
</protein>